<dbReference type="Proteomes" id="UP000716291">
    <property type="component" value="Unassembled WGS sequence"/>
</dbReference>
<dbReference type="PANTHER" id="PTHR43191">
    <property type="entry name" value="RRNA METHYLTRANSFERASE 3"/>
    <property type="match status" value="1"/>
</dbReference>
<evidence type="ECO:0000256" key="1">
    <source>
        <dbReference type="ARBA" id="ARBA00022603"/>
    </source>
</evidence>
<dbReference type="EMBL" id="JAANQT010000625">
    <property type="protein sequence ID" value="KAG1309530.1"/>
    <property type="molecule type" value="Genomic_DNA"/>
</dbReference>
<feature type="domain" description="tRNA/rRNA methyltransferase SpoU type" evidence="3">
    <location>
        <begin position="137"/>
        <end position="300"/>
    </location>
</feature>
<dbReference type="PANTHER" id="PTHR43191:SF2">
    <property type="entry name" value="RRNA METHYLTRANSFERASE 3, MITOCHONDRIAL"/>
    <property type="match status" value="1"/>
</dbReference>
<dbReference type="OrthoDB" id="270651at2759"/>
<evidence type="ECO:0000259" key="3">
    <source>
        <dbReference type="Pfam" id="PF00588"/>
    </source>
</evidence>
<keyword evidence="5" id="KW-1185">Reference proteome</keyword>
<evidence type="ECO:0000313" key="5">
    <source>
        <dbReference type="Proteomes" id="UP000716291"/>
    </source>
</evidence>
<evidence type="ECO:0000313" key="4">
    <source>
        <dbReference type="EMBL" id="KAG1309530.1"/>
    </source>
</evidence>
<dbReference type="GO" id="GO:0032259">
    <property type="term" value="P:methylation"/>
    <property type="evidence" value="ECO:0007669"/>
    <property type="project" value="UniProtKB-KW"/>
</dbReference>
<dbReference type="InterPro" id="IPR001537">
    <property type="entry name" value="SpoU_MeTrfase"/>
</dbReference>
<dbReference type="SUPFAM" id="SSF75217">
    <property type="entry name" value="alpha/beta knot"/>
    <property type="match status" value="1"/>
</dbReference>
<sequence length="317" mass="36141">MSNYKYIFPSIFERLHNAKSVKSKHLIALRESKHYRLEKQAVLIQGFKALKELRDQGFEFKSLIATAKNKPFEDKEVKFPAKQVIQHPDSFPAKSYYLANIDLTRKILGTASRPGLHEIFAEIALPQHKITIPGDRIVVFDKVNDYESLGTLIRTAKGLGWDSGIATSNISDLYNDRTIRASNCSSLTWPHEIIGFNHLLNFFKKHEITPVVAEVLPKDVQEAWSPDYGHFNTKKIKPDSGVWFWNFKDKKVQLPNKVALVLSCEYHGVHESLDNEIRVSVPLDPGVNSLNIASAGSIIMAELNRLFRQRAINKYQK</sequence>
<dbReference type="AlphaFoldDB" id="A0A9P6XBL0"/>
<dbReference type="GO" id="GO:0003723">
    <property type="term" value="F:RNA binding"/>
    <property type="evidence" value="ECO:0007669"/>
    <property type="project" value="InterPro"/>
</dbReference>
<name>A0A9P6XBL0_RHIOR</name>
<keyword evidence="1" id="KW-0489">Methyltransferase</keyword>
<reference evidence="4" key="1">
    <citation type="journal article" date="2020" name="Microb. Genom.">
        <title>Genetic diversity of clinical and environmental Mucorales isolates obtained from an investigation of mucormycosis cases among solid organ transplant recipients.</title>
        <authorList>
            <person name="Nguyen M.H."/>
            <person name="Kaul D."/>
            <person name="Muto C."/>
            <person name="Cheng S.J."/>
            <person name="Richter R.A."/>
            <person name="Bruno V.M."/>
            <person name="Liu G."/>
            <person name="Beyhan S."/>
            <person name="Sundermann A.J."/>
            <person name="Mounaud S."/>
            <person name="Pasculle A.W."/>
            <person name="Nierman W.C."/>
            <person name="Driscoll E."/>
            <person name="Cumbie R."/>
            <person name="Clancy C.J."/>
            <person name="Dupont C.L."/>
        </authorList>
    </citation>
    <scope>NUCLEOTIDE SEQUENCE</scope>
    <source>
        <strain evidence="4">GL11</strain>
    </source>
</reference>
<dbReference type="GO" id="GO:0008173">
    <property type="term" value="F:RNA methyltransferase activity"/>
    <property type="evidence" value="ECO:0007669"/>
    <property type="project" value="InterPro"/>
</dbReference>
<comment type="caution">
    <text evidence="4">The sequence shown here is derived from an EMBL/GenBank/DDBJ whole genome shotgun (WGS) entry which is preliminary data.</text>
</comment>
<evidence type="ECO:0000256" key="2">
    <source>
        <dbReference type="ARBA" id="ARBA00022679"/>
    </source>
</evidence>
<dbReference type="Pfam" id="PF00588">
    <property type="entry name" value="SpoU_methylase"/>
    <property type="match status" value="1"/>
</dbReference>
<dbReference type="Gene3D" id="3.40.1280.10">
    <property type="match status" value="1"/>
</dbReference>
<dbReference type="InterPro" id="IPR029026">
    <property type="entry name" value="tRNA_m1G_MTases_N"/>
</dbReference>
<proteinExistence type="predicted"/>
<keyword evidence="2" id="KW-0808">Transferase</keyword>
<dbReference type="InterPro" id="IPR029028">
    <property type="entry name" value="Alpha/beta_knot_MTases"/>
</dbReference>
<gene>
    <name evidence="4" type="ORF">G6F64_005241</name>
</gene>
<dbReference type="InterPro" id="IPR051259">
    <property type="entry name" value="rRNA_Methyltransferase"/>
</dbReference>
<accession>A0A9P6XBL0</accession>
<dbReference type="GO" id="GO:0006396">
    <property type="term" value="P:RNA processing"/>
    <property type="evidence" value="ECO:0007669"/>
    <property type="project" value="InterPro"/>
</dbReference>
<organism evidence="4 5">
    <name type="scientific">Rhizopus oryzae</name>
    <name type="common">Mucormycosis agent</name>
    <name type="synonym">Rhizopus arrhizus var. delemar</name>
    <dbReference type="NCBI Taxonomy" id="64495"/>
    <lineage>
        <taxon>Eukaryota</taxon>
        <taxon>Fungi</taxon>
        <taxon>Fungi incertae sedis</taxon>
        <taxon>Mucoromycota</taxon>
        <taxon>Mucoromycotina</taxon>
        <taxon>Mucoromycetes</taxon>
        <taxon>Mucorales</taxon>
        <taxon>Mucorineae</taxon>
        <taxon>Rhizopodaceae</taxon>
        <taxon>Rhizopus</taxon>
    </lineage>
</organism>
<protein>
    <recommendedName>
        <fullName evidence="3">tRNA/rRNA methyltransferase SpoU type domain-containing protein</fullName>
    </recommendedName>
</protein>